<protein>
    <submittedName>
        <fullName evidence="1">Uncharacterized protein</fullName>
    </submittedName>
</protein>
<name>A0A8S8E3P8_CAMCO</name>
<gene>
    <name evidence="1" type="ORF">CO830_09625</name>
</gene>
<organism evidence="1 2">
    <name type="scientific">Campylobacter coli</name>
    <dbReference type="NCBI Taxonomy" id="195"/>
    <lineage>
        <taxon>Bacteria</taxon>
        <taxon>Pseudomonadati</taxon>
        <taxon>Campylobacterota</taxon>
        <taxon>Epsilonproteobacteria</taxon>
        <taxon>Campylobacterales</taxon>
        <taxon>Campylobacteraceae</taxon>
        <taxon>Campylobacter</taxon>
    </lineage>
</organism>
<reference evidence="1 2" key="1">
    <citation type="submission" date="2019-12" db="EMBL/GenBank/DDBJ databases">
        <authorList>
            <consortium name="PulseNet: The National Subtyping Network for Foodborne Disease Surveillance"/>
            <person name="Tarr C.L."/>
            <person name="Trees E."/>
            <person name="Katz L.S."/>
            <person name="Carleton-Romer H.A."/>
            <person name="Stroika S."/>
            <person name="Kucerova Z."/>
            <person name="Roache K.F."/>
            <person name="Sabol A.L."/>
            <person name="Besser J."/>
            <person name="Gerner-Smidt P."/>
        </authorList>
    </citation>
    <scope>NUCLEOTIDE SEQUENCE [LARGE SCALE GENOMIC DNA]</scope>
    <source>
        <strain evidence="1 2">PNUSAC002792</strain>
    </source>
</reference>
<proteinExistence type="predicted"/>
<sequence>MGEIRLQMIDSHISSHWWQELVKYFVNVGNSLEIRCWKEESEEIQQALQYGNLTEANYEVSIKGIVTKEFLTELLSENPQDKSIYNKMTKYFTINVDSGQRRFCSAHYGTEIYVMGVSDDDITFFKNAMSTYTEDDFSIAIN</sequence>
<dbReference type="Proteomes" id="UP000328122">
    <property type="component" value="Unassembled WGS sequence"/>
</dbReference>
<evidence type="ECO:0000313" key="1">
    <source>
        <dbReference type="EMBL" id="EGI5162787.1"/>
    </source>
</evidence>
<accession>A0A8S8E3P8</accession>
<dbReference type="AlphaFoldDB" id="A0A8S8E3P8"/>
<evidence type="ECO:0000313" key="2">
    <source>
        <dbReference type="Proteomes" id="UP000328122"/>
    </source>
</evidence>
<dbReference type="EMBL" id="AACDUM020000022">
    <property type="protein sequence ID" value="EGI5162787.1"/>
    <property type="molecule type" value="Genomic_DNA"/>
</dbReference>
<comment type="caution">
    <text evidence="1">The sequence shown here is derived from an EMBL/GenBank/DDBJ whole genome shotgun (WGS) entry which is preliminary data.</text>
</comment>